<gene>
    <name evidence="1" type="ORF">DR864_09530</name>
</gene>
<dbReference type="Gene3D" id="3.40.50.300">
    <property type="entry name" value="P-loop containing nucleotide triphosphate hydrolases"/>
    <property type="match status" value="1"/>
</dbReference>
<dbReference type="InterPro" id="IPR027417">
    <property type="entry name" value="P-loop_NTPase"/>
</dbReference>
<name>A0A344TH37_9BACT</name>
<evidence type="ECO:0000313" key="2">
    <source>
        <dbReference type="Proteomes" id="UP000251993"/>
    </source>
</evidence>
<dbReference type="GO" id="GO:0003677">
    <property type="term" value="F:DNA binding"/>
    <property type="evidence" value="ECO:0007669"/>
    <property type="project" value="InterPro"/>
</dbReference>
<evidence type="ECO:0008006" key="3">
    <source>
        <dbReference type="Google" id="ProtNLM"/>
    </source>
</evidence>
<dbReference type="GO" id="GO:0006260">
    <property type="term" value="P:DNA replication"/>
    <property type="evidence" value="ECO:0007669"/>
    <property type="project" value="InterPro"/>
</dbReference>
<dbReference type="OrthoDB" id="877327at2"/>
<dbReference type="SUPFAM" id="SSF57783">
    <property type="entry name" value="Zinc beta-ribbon"/>
    <property type="match status" value="1"/>
</dbReference>
<dbReference type="EMBL" id="CP030850">
    <property type="protein sequence ID" value="AXE17958.1"/>
    <property type="molecule type" value="Genomic_DNA"/>
</dbReference>
<dbReference type="SUPFAM" id="SSF52540">
    <property type="entry name" value="P-loop containing nucleoside triphosphate hydrolases"/>
    <property type="match status" value="1"/>
</dbReference>
<dbReference type="Proteomes" id="UP000251993">
    <property type="component" value="Chromosome"/>
</dbReference>
<dbReference type="Gene3D" id="3.40.1360.10">
    <property type="match status" value="1"/>
</dbReference>
<dbReference type="RefSeq" id="WP_114066743.1">
    <property type="nucleotide sequence ID" value="NZ_CP030850.1"/>
</dbReference>
<dbReference type="Gene3D" id="3.90.580.10">
    <property type="entry name" value="Zinc finger, CHC2-type domain"/>
    <property type="match status" value="1"/>
</dbReference>
<accession>A0A344TH37</accession>
<dbReference type="InterPro" id="IPR036977">
    <property type="entry name" value="DNA_primase_Znf_CHC2"/>
</dbReference>
<dbReference type="KEGG" id="run:DR864_09530"/>
<evidence type="ECO:0000313" key="1">
    <source>
        <dbReference type="EMBL" id="AXE17958.1"/>
    </source>
</evidence>
<reference evidence="1 2" key="1">
    <citation type="submission" date="2018-07" db="EMBL/GenBank/DDBJ databases">
        <title>Genome sequencing of Runella.</title>
        <authorList>
            <person name="Baek M.-G."/>
            <person name="Yi H."/>
        </authorList>
    </citation>
    <scope>NUCLEOTIDE SEQUENCE [LARGE SCALE GENOMIC DNA]</scope>
    <source>
        <strain evidence="1 2">HYN0085</strain>
    </source>
</reference>
<dbReference type="GO" id="GO:0008270">
    <property type="term" value="F:zinc ion binding"/>
    <property type="evidence" value="ECO:0007669"/>
    <property type="project" value="InterPro"/>
</dbReference>
<proteinExistence type="predicted"/>
<protein>
    <recommendedName>
        <fullName evidence="3">Toprim domain-containing protein</fullName>
    </recommendedName>
</protein>
<dbReference type="AlphaFoldDB" id="A0A344TH37"/>
<organism evidence="1 2">
    <name type="scientific">Runella rosea</name>
    <dbReference type="NCBI Taxonomy" id="2259595"/>
    <lineage>
        <taxon>Bacteria</taxon>
        <taxon>Pseudomonadati</taxon>
        <taxon>Bacteroidota</taxon>
        <taxon>Cytophagia</taxon>
        <taxon>Cytophagales</taxon>
        <taxon>Spirosomataceae</taxon>
        <taxon>Runella</taxon>
    </lineage>
</organism>
<keyword evidence="2" id="KW-1185">Reference proteome</keyword>
<sequence length="692" mass="78657">MHHILPKNKQLTKQNILAATNGGLAIFSHYITDFEQPKKTFKAIFRKDEHPSANVFQGQSGEYLYKDFAEEKPMNAIDFVMKLQKDCFPEALQRINKDLKLGFEKDNETIEYGGNFDYWKQFEGEEMKSDINETLAAYSISSVKSFTTRKGNKIIATASNPIFAFKLAEGYNKMYRPLEQNRRYKHQYIGKRPLDYQNIYGIAQLPATSHTILIVEGLKDCIIANANLNQHQIYAVGIDNVSTHIKPEMLQFLRSKCRFLVLCLDTDEIGLKMSSLKAQQYGLRNFILPSLLTQNGGKDISDWFKLKLDEQLLLNALGEAISCPEPTPKQQLVLDELLTRLNATEHQVAQLSTQPIVFSPPLISLGNLPIIRRGTINIIQGKYGSHKSRLAELFCSYLLTNKTDCLHYYLHFEKTDEAITVVYIDTERNLKEELPAAIQSIKEKGCYGIHETPKDFRFTSIKQIERHKRLGAVKSFIEQVREQTAHTMFVLLDVVTDCVANFNDPKESMKLFDYLGNLCDNYDATFLLVIHQNPGSEKARGHTGTEAANKASTVMQIGFEQEGSDLLALKFLKLRAAKRPSTIHLVYDETIRGLALAHEEMLQQLTSERPQVAEGGEVAEELGRLLCPSLSQKELLQQLRQRFECSDNTLKNRLEEIAEKQLKITNKQGVFCKLSIKAASGKPTVYELQVIE</sequence>